<dbReference type="PANTHER" id="PTHR37574:SF1">
    <property type="entry name" value="LIPASE B"/>
    <property type="match status" value="1"/>
</dbReference>
<evidence type="ECO:0000313" key="1">
    <source>
        <dbReference type="EMBL" id="MPY42759.1"/>
    </source>
</evidence>
<dbReference type="InterPro" id="IPR002918">
    <property type="entry name" value="Lipase_EstA/Esterase_EstB"/>
</dbReference>
<dbReference type="GO" id="GO:0016042">
    <property type="term" value="P:lipid catabolic process"/>
    <property type="evidence" value="ECO:0007669"/>
    <property type="project" value="InterPro"/>
</dbReference>
<dbReference type="OrthoDB" id="8871309at2"/>
<dbReference type="Proteomes" id="UP000326979">
    <property type="component" value="Unassembled WGS sequence"/>
</dbReference>
<dbReference type="PANTHER" id="PTHR37574">
    <property type="entry name" value="LIPASE B"/>
    <property type="match status" value="1"/>
</dbReference>
<dbReference type="Pfam" id="PF01674">
    <property type="entry name" value="Lipase_2"/>
    <property type="match status" value="1"/>
</dbReference>
<keyword evidence="2" id="KW-1185">Reference proteome</keyword>
<dbReference type="AlphaFoldDB" id="A0A5N8W5Y9"/>
<dbReference type="Gene3D" id="3.40.50.1820">
    <property type="entry name" value="alpha/beta hydrolase"/>
    <property type="match status" value="1"/>
</dbReference>
<dbReference type="InterPro" id="IPR053228">
    <property type="entry name" value="Stereospecific_Lipase"/>
</dbReference>
<dbReference type="InterPro" id="IPR029058">
    <property type="entry name" value="AB_hydrolase_fold"/>
</dbReference>
<reference evidence="1 2" key="1">
    <citation type="submission" date="2019-07" db="EMBL/GenBank/DDBJ databases">
        <title>New species of Amycolatopsis and Streptomyces.</title>
        <authorList>
            <person name="Duangmal K."/>
            <person name="Teo W.F.A."/>
            <person name="Lipun K."/>
        </authorList>
    </citation>
    <scope>NUCLEOTIDE SEQUENCE [LARGE SCALE GENOMIC DNA]</scope>
    <source>
        <strain evidence="1 2">TISTR 2346</strain>
    </source>
</reference>
<name>A0A5N8W5Y9_9ACTN</name>
<sequence length="265" mass="28343">SLTRPDADPPGANDWDCTPTARHPRPVVLVHGTYENAFNNWNELAPKLRNEGYCVFAINQGAPRGEVIKGRNHIPDSAVELANFVDRVLRVTGADKVDLVGHSQGGGVLPRWYLKFNGGAAKVNHLVGISPSNHGTTMLGLATLARTFGLLGWAGQLGGQALPDQAAGSDVHRRLDSGGDTMPGVTYTTLVTRFDEVVTPYTNQYLTAGPGAKVTNILLQDVCRLDHTDHIGSSYDPIVHQLVLNALDPARTVDPGCFLVLPVGS</sequence>
<keyword evidence="1" id="KW-0378">Hydrolase</keyword>
<evidence type="ECO:0000313" key="2">
    <source>
        <dbReference type="Proteomes" id="UP000326979"/>
    </source>
</evidence>
<dbReference type="GO" id="GO:0016787">
    <property type="term" value="F:hydrolase activity"/>
    <property type="evidence" value="ECO:0007669"/>
    <property type="project" value="UniProtKB-KW"/>
</dbReference>
<organism evidence="1 2">
    <name type="scientific">Streptomyces phyllanthi</name>
    <dbReference type="NCBI Taxonomy" id="1803180"/>
    <lineage>
        <taxon>Bacteria</taxon>
        <taxon>Bacillati</taxon>
        <taxon>Actinomycetota</taxon>
        <taxon>Actinomycetes</taxon>
        <taxon>Kitasatosporales</taxon>
        <taxon>Streptomycetaceae</taxon>
        <taxon>Streptomyces</taxon>
    </lineage>
</organism>
<feature type="non-terminal residue" evidence="1">
    <location>
        <position position="1"/>
    </location>
</feature>
<gene>
    <name evidence="1" type="ORF">FNH04_23495</name>
</gene>
<accession>A0A5N8W5Y9</accession>
<proteinExistence type="predicted"/>
<dbReference type="RefSeq" id="WP_152787344.1">
    <property type="nucleotide sequence ID" value="NZ_VJZE01000174.1"/>
</dbReference>
<comment type="caution">
    <text evidence="1">The sequence shown here is derived from an EMBL/GenBank/DDBJ whole genome shotgun (WGS) entry which is preliminary data.</text>
</comment>
<dbReference type="SUPFAM" id="SSF53474">
    <property type="entry name" value="alpha/beta-Hydrolases"/>
    <property type="match status" value="1"/>
</dbReference>
<dbReference type="EMBL" id="VJZE01000174">
    <property type="protein sequence ID" value="MPY42759.1"/>
    <property type="molecule type" value="Genomic_DNA"/>
</dbReference>
<protein>
    <submittedName>
        <fullName evidence="1">Alpha/beta fold hydrolase</fullName>
    </submittedName>
</protein>